<dbReference type="Pfam" id="PF01610">
    <property type="entry name" value="DDE_Tnp_ISL3"/>
    <property type="match status" value="1"/>
</dbReference>
<evidence type="ECO:0000313" key="2">
    <source>
        <dbReference type="EMBL" id="VFK18338.1"/>
    </source>
</evidence>
<dbReference type="EMBL" id="CAADFM010000195">
    <property type="protein sequence ID" value="VFK18338.1"/>
    <property type="molecule type" value="Genomic_DNA"/>
</dbReference>
<organism evidence="2">
    <name type="scientific">Candidatus Kentrum sp. LPFa</name>
    <dbReference type="NCBI Taxonomy" id="2126335"/>
    <lineage>
        <taxon>Bacteria</taxon>
        <taxon>Pseudomonadati</taxon>
        <taxon>Pseudomonadota</taxon>
        <taxon>Gammaproteobacteria</taxon>
        <taxon>Candidatus Kentrum</taxon>
    </lineage>
</organism>
<dbReference type="AlphaFoldDB" id="A0A450WMU9"/>
<gene>
    <name evidence="2" type="ORF">BECKLPF1236A_GA0070988_101957</name>
    <name evidence="3" type="ORF">BECKLPF1236C_GA0070990_101957</name>
</gene>
<proteinExistence type="predicted"/>
<dbReference type="PANTHER" id="PTHR33498">
    <property type="entry name" value="TRANSPOSASE FOR INSERTION SEQUENCE ELEMENT IS1557"/>
    <property type="match status" value="1"/>
</dbReference>
<dbReference type="EMBL" id="CAADFP010000195">
    <property type="protein sequence ID" value="VFK33181.1"/>
    <property type="molecule type" value="Genomic_DNA"/>
</dbReference>
<evidence type="ECO:0000259" key="1">
    <source>
        <dbReference type="Pfam" id="PF01610"/>
    </source>
</evidence>
<name>A0A450WMU9_9GAMM</name>
<evidence type="ECO:0000313" key="3">
    <source>
        <dbReference type="EMBL" id="VFK33181.1"/>
    </source>
</evidence>
<dbReference type="InterPro" id="IPR002560">
    <property type="entry name" value="Transposase_DDE"/>
</dbReference>
<accession>A0A450WMU9</accession>
<reference evidence="2" key="1">
    <citation type="submission" date="2019-02" db="EMBL/GenBank/DDBJ databases">
        <authorList>
            <person name="Gruber-Vodicka R. H."/>
            <person name="Seah K. B. B."/>
        </authorList>
    </citation>
    <scope>NUCLEOTIDE SEQUENCE</scope>
    <source>
        <strain evidence="2">BECK_S312</strain>
        <strain evidence="3">BECK_S426</strain>
    </source>
</reference>
<feature type="domain" description="Transposase IS204/IS1001/IS1096/IS1165 DDE" evidence="1">
    <location>
        <begin position="53"/>
        <end position="117"/>
    </location>
</feature>
<dbReference type="PANTHER" id="PTHR33498:SF1">
    <property type="entry name" value="TRANSPOSASE FOR INSERTION SEQUENCE ELEMENT IS1557"/>
    <property type="match status" value="1"/>
</dbReference>
<sequence>MPMLGFWPVGPNALSWKEVGEAFRTTWHHVFCSVEMAVAWGLEHRVLSGIEAIGIDEIQWQRGHHYLTLVYQIDAGCRRLLWIGDKRQVKTLLRFFRRFGKERTANLRYICSDMWKSLT</sequence>
<dbReference type="InterPro" id="IPR047951">
    <property type="entry name" value="Transpos_ISL3"/>
</dbReference>
<protein>
    <submittedName>
        <fullName evidence="2">Transposase</fullName>
    </submittedName>
</protein>